<sequence>MHITVLGATGTIGSRIADELEARGHDVVRASRGTGVDAHDASSLLKAFKGANIVVDCLNTEAMGRKKAREFFVGTARNVSAGAERAGVSRVVCVSIAGAADPKVHRWFGYYRGKAAQEQTYRQSAVPTTLVRSTQWFELMENLARQTTIGPLTVLPTMAIAALAAGRAAGIIADEIEKGREDSQERTLTIRGPEQSTALRDCQKILAERGEIAGRRPRVMIQMPYFGLSIARGGLIPEQGIADDLTLERWLLELP</sequence>
<dbReference type="InterPro" id="IPR036291">
    <property type="entry name" value="NAD(P)-bd_dom_sf"/>
</dbReference>
<evidence type="ECO:0000259" key="1">
    <source>
        <dbReference type="Pfam" id="PF13460"/>
    </source>
</evidence>
<dbReference type="InterPro" id="IPR016040">
    <property type="entry name" value="NAD(P)-bd_dom"/>
</dbReference>
<gene>
    <name evidence="2" type="ORF">FEF26_12340</name>
</gene>
<dbReference type="PANTHER" id="PTHR12126:SF11">
    <property type="entry name" value="NADH DEHYDROGENASE [UBIQUINONE] 1 ALPHA SUBCOMPLEX SUBUNIT 9, MITOCHONDRIAL"/>
    <property type="match status" value="1"/>
</dbReference>
<reference evidence="2 3" key="1">
    <citation type="submission" date="2019-05" db="EMBL/GenBank/DDBJ databases">
        <title>Nesterenkonia sp. GY074 isolated from the Southern Atlantic Ocean.</title>
        <authorList>
            <person name="Zhang G."/>
        </authorList>
    </citation>
    <scope>NUCLEOTIDE SEQUENCE [LARGE SCALE GENOMIC DNA]</scope>
    <source>
        <strain evidence="2 3">GY074</strain>
    </source>
</reference>
<feature type="domain" description="NAD(P)-binding" evidence="1">
    <location>
        <begin position="7"/>
        <end position="134"/>
    </location>
</feature>
<dbReference type="OrthoDB" id="9771302at2"/>
<accession>A0A5R9B893</accession>
<dbReference type="PANTHER" id="PTHR12126">
    <property type="entry name" value="NADH-UBIQUINONE OXIDOREDUCTASE 39 KDA SUBUNIT-RELATED"/>
    <property type="match status" value="1"/>
</dbReference>
<dbReference type="InterPro" id="IPR051207">
    <property type="entry name" value="ComplexI_NDUFA9_subunit"/>
</dbReference>
<dbReference type="GO" id="GO:0044877">
    <property type="term" value="F:protein-containing complex binding"/>
    <property type="evidence" value="ECO:0007669"/>
    <property type="project" value="TreeGrafter"/>
</dbReference>
<dbReference type="SUPFAM" id="SSF51735">
    <property type="entry name" value="NAD(P)-binding Rossmann-fold domains"/>
    <property type="match status" value="1"/>
</dbReference>
<keyword evidence="3" id="KW-1185">Reference proteome</keyword>
<organism evidence="2 3">
    <name type="scientific">Nesterenkonia salmonea</name>
    <dbReference type="NCBI Taxonomy" id="1804987"/>
    <lineage>
        <taxon>Bacteria</taxon>
        <taxon>Bacillati</taxon>
        <taxon>Actinomycetota</taxon>
        <taxon>Actinomycetes</taxon>
        <taxon>Micrococcales</taxon>
        <taxon>Micrococcaceae</taxon>
        <taxon>Nesterenkonia</taxon>
    </lineage>
</organism>
<dbReference type="EMBL" id="VAVZ01000037">
    <property type="protein sequence ID" value="TLP94189.1"/>
    <property type="molecule type" value="Genomic_DNA"/>
</dbReference>
<dbReference type="Pfam" id="PF13460">
    <property type="entry name" value="NAD_binding_10"/>
    <property type="match status" value="1"/>
</dbReference>
<proteinExistence type="predicted"/>
<evidence type="ECO:0000313" key="3">
    <source>
        <dbReference type="Proteomes" id="UP000310458"/>
    </source>
</evidence>
<dbReference type="AlphaFoldDB" id="A0A5R9B893"/>
<dbReference type="Gene3D" id="3.40.50.720">
    <property type="entry name" value="NAD(P)-binding Rossmann-like Domain"/>
    <property type="match status" value="1"/>
</dbReference>
<evidence type="ECO:0000313" key="2">
    <source>
        <dbReference type="EMBL" id="TLP94189.1"/>
    </source>
</evidence>
<name>A0A5R9B893_9MICC</name>
<protein>
    <submittedName>
        <fullName evidence="2">SDR family oxidoreductase</fullName>
    </submittedName>
</protein>
<dbReference type="Proteomes" id="UP000310458">
    <property type="component" value="Unassembled WGS sequence"/>
</dbReference>
<comment type="caution">
    <text evidence="2">The sequence shown here is derived from an EMBL/GenBank/DDBJ whole genome shotgun (WGS) entry which is preliminary data.</text>
</comment>
<dbReference type="RefSeq" id="WP_138253843.1">
    <property type="nucleotide sequence ID" value="NZ_VAVZ01000037.1"/>
</dbReference>